<keyword evidence="3" id="KW-1185">Reference proteome</keyword>
<feature type="chain" id="PRO_5011520694" description="DUF4835 domain-containing protein" evidence="1">
    <location>
        <begin position="19"/>
        <end position="294"/>
    </location>
</feature>
<dbReference type="Pfam" id="PF16119">
    <property type="entry name" value="DUF4835"/>
    <property type="match status" value="1"/>
</dbReference>
<dbReference type="Proteomes" id="UP000199438">
    <property type="component" value="Unassembled WGS sequence"/>
</dbReference>
<gene>
    <name evidence="2" type="ORF">SAMN04487907_1011220</name>
</gene>
<keyword evidence="1" id="KW-0732">Signal</keyword>
<dbReference type="EMBL" id="FOKV01000001">
    <property type="protein sequence ID" value="SFB92916.1"/>
    <property type="molecule type" value="Genomic_DNA"/>
</dbReference>
<reference evidence="3" key="1">
    <citation type="submission" date="2016-10" db="EMBL/GenBank/DDBJ databases">
        <authorList>
            <person name="Varghese N."/>
            <person name="Submissions S."/>
        </authorList>
    </citation>
    <scope>NUCLEOTIDE SEQUENCE [LARGE SCALE GENOMIC DNA]</scope>
    <source>
        <strain evidence="3">DSM 24499</strain>
    </source>
</reference>
<sequence>MNRIIAILVMLFCFNLQAQELNCDVQINAEQTGQTNLSVFKTLKNSLQEFINSTSWTGRELPPEQRINCSIFITVRELDGENFAASIQVQSSRPVFGSDMVTPVFNYNDDDFNFSYREYQPLNYNQNTFSSNLVSVVSFYVYTILGLDADSFEQNGGTPFFEEAKQIVTVAQQSNSAGWQPSGNTRSRFRLNADLLSNSFQGYRDALYTYHREGLDVMHDNITEGKQSIATALEELREMNSVRRNSLLLRVFFDAKSGEIINIFTGGPDVGERGLVQKLNSMAPSYARQWRQIQ</sequence>
<dbReference type="AlphaFoldDB" id="A0A1I1F1R5"/>
<dbReference type="RefSeq" id="WP_175486990.1">
    <property type="nucleotide sequence ID" value="NZ_FOKV01000001.1"/>
</dbReference>
<evidence type="ECO:0008006" key="4">
    <source>
        <dbReference type="Google" id="ProtNLM"/>
    </source>
</evidence>
<evidence type="ECO:0000313" key="2">
    <source>
        <dbReference type="EMBL" id="SFB92916.1"/>
    </source>
</evidence>
<name>A0A1I1F1R5_9FLAO</name>
<dbReference type="InterPro" id="IPR032274">
    <property type="entry name" value="DUF4835"/>
</dbReference>
<evidence type="ECO:0000313" key="3">
    <source>
        <dbReference type="Proteomes" id="UP000199438"/>
    </source>
</evidence>
<feature type="signal peptide" evidence="1">
    <location>
        <begin position="1"/>
        <end position="18"/>
    </location>
</feature>
<organism evidence="2 3">
    <name type="scientific">Zunongwangia mangrovi</name>
    <dbReference type="NCBI Taxonomy" id="1334022"/>
    <lineage>
        <taxon>Bacteria</taxon>
        <taxon>Pseudomonadati</taxon>
        <taxon>Bacteroidota</taxon>
        <taxon>Flavobacteriia</taxon>
        <taxon>Flavobacteriales</taxon>
        <taxon>Flavobacteriaceae</taxon>
        <taxon>Zunongwangia</taxon>
    </lineage>
</organism>
<proteinExistence type="predicted"/>
<accession>A0A1I1F1R5</accession>
<evidence type="ECO:0000256" key="1">
    <source>
        <dbReference type="SAM" id="SignalP"/>
    </source>
</evidence>
<protein>
    <recommendedName>
        <fullName evidence="4">DUF4835 domain-containing protein</fullName>
    </recommendedName>
</protein>
<dbReference type="STRING" id="1334022.SAMN04487907_1011220"/>